<sequence>MPEAVNVLTHIAEVKYTKQHLAGITETKQRQHEQGVSDFHTCNKKTINRVGFQDGYSSLNLKAVAKGRESFCYIICAYYGSLRTIHGDLFSKHMVVGQTSFNKDSFHFNVQEQHVSINPKQETTLYCDEICGNQDTICHKEDVSVNLDENSADIRNHSLENKPENAFTCAEVGDTNDINSRGIATPLKLSVKDSRAETRVPDPKSYHQTQNKVYATKQACSTRKYIAPLSESIVCRNSGVDYAPNKSAMTGSSPVSKSCRSSDGKPCNRVICGNTPLLEGQSYGLPEEKTTTNSNLKSVTSFCDKNLSIQMEVQGSLDVNHYRDAELTSDLKGIINLVGGYFHPSPILSV</sequence>
<protein>
    <submittedName>
        <fullName evidence="1">Uncharacterized protein</fullName>
    </submittedName>
</protein>
<reference evidence="1 2" key="1">
    <citation type="journal article" date="2024" name="G3 (Bethesda)">
        <title>Genome assembly of Hibiscus sabdariffa L. provides insights into metabolisms of medicinal natural products.</title>
        <authorList>
            <person name="Kim T."/>
        </authorList>
    </citation>
    <scope>NUCLEOTIDE SEQUENCE [LARGE SCALE GENOMIC DNA]</scope>
    <source>
        <strain evidence="1">TK-2024</strain>
        <tissue evidence="1">Old leaves</tissue>
    </source>
</reference>
<dbReference type="EMBL" id="JBBPBM010000631">
    <property type="protein sequence ID" value="KAK8493242.1"/>
    <property type="molecule type" value="Genomic_DNA"/>
</dbReference>
<name>A0ABR2AIU9_9ROSI</name>
<evidence type="ECO:0000313" key="2">
    <source>
        <dbReference type="Proteomes" id="UP001472677"/>
    </source>
</evidence>
<proteinExistence type="predicted"/>
<keyword evidence="2" id="KW-1185">Reference proteome</keyword>
<gene>
    <name evidence="1" type="ORF">V6N12_063768</name>
</gene>
<evidence type="ECO:0000313" key="1">
    <source>
        <dbReference type="EMBL" id="KAK8493242.1"/>
    </source>
</evidence>
<organism evidence="1 2">
    <name type="scientific">Hibiscus sabdariffa</name>
    <name type="common">roselle</name>
    <dbReference type="NCBI Taxonomy" id="183260"/>
    <lineage>
        <taxon>Eukaryota</taxon>
        <taxon>Viridiplantae</taxon>
        <taxon>Streptophyta</taxon>
        <taxon>Embryophyta</taxon>
        <taxon>Tracheophyta</taxon>
        <taxon>Spermatophyta</taxon>
        <taxon>Magnoliopsida</taxon>
        <taxon>eudicotyledons</taxon>
        <taxon>Gunneridae</taxon>
        <taxon>Pentapetalae</taxon>
        <taxon>rosids</taxon>
        <taxon>malvids</taxon>
        <taxon>Malvales</taxon>
        <taxon>Malvaceae</taxon>
        <taxon>Malvoideae</taxon>
        <taxon>Hibiscus</taxon>
    </lineage>
</organism>
<comment type="caution">
    <text evidence="1">The sequence shown here is derived from an EMBL/GenBank/DDBJ whole genome shotgun (WGS) entry which is preliminary data.</text>
</comment>
<dbReference type="Proteomes" id="UP001472677">
    <property type="component" value="Unassembled WGS sequence"/>
</dbReference>
<accession>A0ABR2AIU9</accession>